<protein>
    <submittedName>
        <fullName evidence="2">Uncharacterized protein</fullName>
    </submittedName>
</protein>
<accession>A0ABR0K9G5</accession>
<dbReference type="Proteomes" id="UP001345013">
    <property type="component" value="Unassembled WGS sequence"/>
</dbReference>
<reference evidence="2 3" key="1">
    <citation type="submission" date="2023-08" db="EMBL/GenBank/DDBJ databases">
        <title>Black Yeasts Isolated from many extreme environments.</title>
        <authorList>
            <person name="Coleine C."/>
            <person name="Stajich J.E."/>
            <person name="Selbmann L."/>
        </authorList>
    </citation>
    <scope>NUCLEOTIDE SEQUENCE [LARGE SCALE GENOMIC DNA]</scope>
    <source>
        <strain evidence="2 3">CCFEE 5885</strain>
    </source>
</reference>
<feature type="region of interest" description="Disordered" evidence="1">
    <location>
        <begin position="21"/>
        <end position="120"/>
    </location>
</feature>
<comment type="caution">
    <text evidence="2">The sequence shown here is derived from an EMBL/GenBank/DDBJ whole genome shotgun (WGS) entry which is preliminary data.</text>
</comment>
<gene>
    <name evidence="2" type="ORF">LTR24_005308</name>
</gene>
<keyword evidence="3" id="KW-1185">Reference proteome</keyword>
<evidence type="ECO:0000256" key="1">
    <source>
        <dbReference type="SAM" id="MobiDB-lite"/>
    </source>
</evidence>
<name>A0ABR0K9G5_9EURO</name>
<evidence type="ECO:0000313" key="2">
    <source>
        <dbReference type="EMBL" id="KAK5092385.1"/>
    </source>
</evidence>
<sequence length="120" mass="13528">MRITVLAYLDATAAGCTYQETHERREALRTRNELGRPKQEPEVETPVVSPHQIFRSTAPAPNSSIETIQDSQPPPRQTKKVVIREKPKSASPKKVDKTKWPKNEDHGDEDNRPTESTALS</sequence>
<feature type="compositionally biased region" description="Basic and acidic residues" evidence="1">
    <location>
        <begin position="82"/>
        <end position="113"/>
    </location>
</feature>
<dbReference type="EMBL" id="JAVRRG010000059">
    <property type="protein sequence ID" value="KAK5092385.1"/>
    <property type="molecule type" value="Genomic_DNA"/>
</dbReference>
<organism evidence="2 3">
    <name type="scientific">Lithohypha guttulata</name>
    <dbReference type="NCBI Taxonomy" id="1690604"/>
    <lineage>
        <taxon>Eukaryota</taxon>
        <taxon>Fungi</taxon>
        <taxon>Dikarya</taxon>
        <taxon>Ascomycota</taxon>
        <taxon>Pezizomycotina</taxon>
        <taxon>Eurotiomycetes</taxon>
        <taxon>Chaetothyriomycetidae</taxon>
        <taxon>Chaetothyriales</taxon>
        <taxon>Trichomeriaceae</taxon>
        <taxon>Lithohypha</taxon>
    </lineage>
</organism>
<proteinExistence type="predicted"/>
<feature type="compositionally biased region" description="Basic and acidic residues" evidence="1">
    <location>
        <begin position="21"/>
        <end position="41"/>
    </location>
</feature>
<feature type="compositionally biased region" description="Polar residues" evidence="1">
    <location>
        <begin position="59"/>
        <end position="71"/>
    </location>
</feature>
<evidence type="ECO:0000313" key="3">
    <source>
        <dbReference type="Proteomes" id="UP001345013"/>
    </source>
</evidence>